<dbReference type="SUPFAM" id="SSF56003">
    <property type="entry name" value="Molybdenum cofactor-binding domain"/>
    <property type="match status" value="1"/>
</dbReference>
<comment type="cofactor">
    <cofactor evidence="1">
        <name>Mo-molybdopterin</name>
        <dbReference type="ChEBI" id="CHEBI:71302"/>
    </cofactor>
</comment>
<dbReference type="GO" id="GO:0016491">
    <property type="term" value="F:oxidoreductase activity"/>
    <property type="evidence" value="ECO:0007669"/>
    <property type="project" value="UniProtKB-KW"/>
</dbReference>
<keyword evidence="4" id="KW-0500">Molybdenum</keyword>
<dbReference type="PROSITE" id="PS00197">
    <property type="entry name" value="2FE2S_FER_1"/>
    <property type="match status" value="1"/>
</dbReference>
<name>H1Y461_9SPHI</name>
<keyword evidence="10" id="KW-0408">Iron</keyword>
<organism evidence="17 18">
    <name type="scientific">Mucilaginibacter paludis DSM 18603</name>
    <dbReference type="NCBI Taxonomy" id="714943"/>
    <lineage>
        <taxon>Bacteria</taxon>
        <taxon>Pseudomonadati</taxon>
        <taxon>Bacteroidota</taxon>
        <taxon>Sphingobacteriia</taxon>
        <taxon>Sphingobacteriales</taxon>
        <taxon>Sphingobacteriaceae</taxon>
        <taxon>Mucilaginibacter</taxon>
    </lineage>
</organism>
<evidence type="ECO:0000256" key="14">
    <source>
        <dbReference type="ARBA" id="ARBA00053029"/>
    </source>
</evidence>
<dbReference type="eggNOG" id="COG4631">
    <property type="taxonomic scope" value="Bacteria"/>
</dbReference>
<dbReference type="EMBL" id="CM001403">
    <property type="protein sequence ID" value="EHQ24797.1"/>
    <property type="molecule type" value="Genomic_DNA"/>
</dbReference>
<dbReference type="PIRSF" id="PIRSF000127">
    <property type="entry name" value="Xanthine_DH"/>
    <property type="match status" value="1"/>
</dbReference>
<dbReference type="RefSeq" id="WP_008504370.1">
    <property type="nucleotide sequence ID" value="NZ_CM001403.1"/>
</dbReference>
<evidence type="ECO:0000259" key="16">
    <source>
        <dbReference type="PROSITE" id="PS51387"/>
    </source>
</evidence>
<comment type="cofactor">
    <cofactor evidence="13">
        <name>[2Fe-2S] cluster</name>
        <dbReference type="ChEBI" id="CHEBI:190135"/>
    </cofactor>
</comment>
<dbReference type="InterPro" id="IPR016167">
    <property type="entry name" value="FAD-bd_PCMH_sub1"/>
</dbReference>
<dbReference type="PROSITE" id="PS51387">
    <property type="entry name" value="FAD_PCMH"/>
    <property type="match status" value="1"/>
</dbReference>
<dbReference type="Pfam" id="PF20256">
    <property type="entry name" value="MoCoBD_2"/>
    <property type="match status" value="1"/>
</dbReference>
<dbReference type="Gene3D" id="3.30.465.10">
    <property type="match status" value="1"/>
</dbReference>
<dbReference type="Gene3D" id="3.90.1170.50">
    <property type="entry name" value="Aldehyde oxidase/xanthine dehydrogenase, a/b hammerhead"/>
    <property type="match status" value="1"/>
</dbReference>
<evidence type="ECO:0000256" key="10">
    <source>
        <dbReference type="ARBA" id="ARBA00023004"/>
    </source>
</evidence>
<evidence type="ECO:0000256" key="9">
    <source>
        <dbReference type="ARBA" id="ARBA00023002"/>
    </source>
</evidence>
<evidence type="ECO:0000256" key="1">
    <source>
        <dbReference type="ARBA" id="ARBA00001924"/>
    </source>
</evidence>
<dbReference type="SUPFAM" id="SSF47741">
    <property type="entry name" value="CO dehydrogenase ISP C-domain like"/>
    <property type="match status" value="1"/>
</dbReference>
<gene>
    <name evidence="17" type="ORF">Mucpa_0607</name>
</gene>
<dbReference type="Pfam" id="PF02738">
    <property type="entry name" value="MoCoBD_1"/>
    <property type="match status" value="1"/>
</dbReference>
<dbReference type="InterPro" id="IPR002888">
    <property type="entry name" value="2Fe-2S-bd"/>
</dbReference>
<dbReference type="Pfam" id="PF01799">
    <property type="entry name" value="Fer2_2"/>
    <property type="match status" value="1"/>
</dbReference>
<dbReference type="InterPro" id="IPR037165">
    <property type="entry name" value="AldOxase/xan_DH_Mopterin-bd_sf"/>
</dbReference>
<feature type="domain" description="2Fe-2S ferredoxin-type" evidence="15">
    <location>
        <begin position="4"/>
        <end position="92"/>
    </location>
</feature>
<dbReference type="InterPro" id="IPR016208">
    <property type="entry name" value="Ald_Oxase/xanthine_DH-like"/>
</dbReference>
<dbReference type="SUPFAM" id="SSF54665">
    <property type="entry name" value="CO dehydrogenase molybdoprotein N-domain-like"/>
    <property type="match status" value="1"/>
</dbReference>
<dbReference type="InterPro" id="IPR001041">
    <property type="entry name" value="2Fe-2S_ferredoxin-type"/>
</dbReference>
<dbReference type="PANTHER" id="PTHR11908:SF132">
    <property type="entry name" value="ALDEHYDE OXIDASE 1-RELATED"/>
    <property type="match status" value="1"/>
</dbReference>
<dbReference type="CDD" id="cd00207">
    <property type="entry name" value="fer2"/>
    <property type="match status" value="1"/>
</dbReference>
<dbReference type="Pfam" id="PF03450">
    <property type="entry name" value="CO_deh_flav_C"/>
    <property type="match status" value="1"/>
</dbReference>
<dbReference type="Pfam" id="PF00941">
    <property type="entry name" value="FAD_binding_5"/>
    <property type="match status" value="1"/>
</dbReference>
<dbReference type="InterPro" id="IPR036856">
    <property type="entry name" value="Ald_Oxase/Xan_DH_a/b_sf"/>
</dbReference>
<dbReference type="FunFam" id="3.30.365.10:FF:000001">
    <property type="entry name" value="Xanthine dehydrogenase oxidase"/>
    <property type="match status" value="1"/>
</dbReference>
<dbReference type="Gene3D" id="1.10.150.120">
    <property type="entry name" value="[2Fe-2S]-binding domain"/>
    <property type="match status" value="1"/>
</dbReference>
<dbReference type="Gene3D" id="3.30.43.10">
    <property type="entry name" value="Uridine Diphospho-n-acetylenolpyruvylglucosamine Reductase, domain 2"/>
    <property type="match status" value="1"/>
</dbReference>
<keyword evidence="11" id="KW-0411">Iron-sulfur</keyword>
<dbReference type="FunFam" id="3.10.20.30:FF:000012">
    <property type="entry name" value="Xanthine dehydrogenase/oxidase"/>
    <property type="match status" value="1"/>
</dbReference>
<dbReference type="SUPFAM" id="SSF55447">
    <property type="entry name" value="CO dehydrogenase flavoprotein C-terminal domain-like"/>
    <property type="match status" value="1"/>
</dbReference>
<evidence type="ECO:0000256" key="11">
    <source>
        <dbReference type="ARBA" id="ARBA00023014"/>
    </source>
</evidence>
<dbReference type="InterPro" id="IPR036010">
    <property type="entry name" value="2Fe-2S_ferredoxin-like_sf"/>
</dbReference>
<keyword evidence="7" id="KW-0479">Metal-binding</keyword>
<keyword evidence="12" id="KW-0520">NAD</keyword>
<dbReference type="InterPro" id="IPR005107">
    <property type="entry name" value="CO_DH_flav_C"/>
</dbReference>
<evidence type="ECO:0000256" key="4">
    <source>
        <dbReference type="ARBA" id="ARBA00022505"/>
    </source>
</evidence>
<evidence type="ECO:0000256" key="3">
    <source>
        <dbReference type="ARBA" id="ARBA00006849"/>
    </source>
</evidence>
<evidence type="ECO:0000256" key="7">
    <source>
        <dbReference type="ARBA" id="ARBA00022723"/>
    </source>
</evidence>
<keyword evidence="6" id="KW-0001">2Fe-2S</keyword>
<dbReference type="InterPro" id="IPR012675">
    <property type="entry name" value="Beta-grasp_dom_sf"/>
</dbReference>
<dbReference type="Pfam" id="PF01315">
    <property type="entry name" value="Ald_Xan_dh_C"/>
    <property type="match status" value="1"/>
</dbReference>
<dbReference type="PANTHER" id="PTHR11908">
    <property type="entry name" value="XANTHINE DEHYDROGENASE"/>
    <property type="match status" value="1"/>
</dbReference>
<dbReference type="STRING" id="714943.Mucpa_0607"/>
<dbReference type="GO" id="GO:0051537">
    <property type="term" value="F:2 iron, 2 sulfur cluster binding"/>
    <property type="evidence" value="ECO:0007669"/>
    <property type="project" value="UniProtKB-KW"/>
</dbReference>
<dbReference type="InterPro" id="IPR036683">
    <property type="entry name" value="CO_DH_flav_C_dom_sf"/>
</dbReference>
<evidence type="ECO:0000313" key="17">
    <source>
        <dbReference type="EMBL" id="EHQ24797.1"/>
    </source>
</evidence>
<keyword evidence="9" id="KW-0560">Oxidoreductase</keyword>
<dbReference type="InterPro" id="IPR016166">
    <property type="entry name" value="FAD-bd_PCMH"/>
</dbReference>
<dbReference type="InterPro" id="IPR002346">
    <property type="entry name" value="Mopterin_DH_FAD-bd"/>
</dbReference>
<dbReference type="InterPro" id="IPR036884">
    <property type="entry name" value="2Fe-2S-bd_dom_sf"/>
</dbReference>
<evidence type="ECO:0000313" key="18">
    <source>
        <dbReference type="Proteomes" id="UP000002774"/>
    </source>
</evidence>
<comment type="cofactor">
    <cofactor evidence="2">
        <name>FAD</name>
        <dbReference type="ChEBI" id="CHEBI:57692"/>
    </cofactor>
</comment>
<evidence type="ECO:0000259" key="15">
    <source>
        <dbReference type="PROSITE" id="PS51085"/>
    </source>
</evidence>
<dbReference type="GO" id="GO:0071949">
    <property type="term" value="F:FAD binding"/>
    <property type="evidence" value="ECO:0007669"/>
    <property type="project" value="InterPro"/>
</dbReference>
<dbReference type="Proteomes" id="UP000002774">
    <property type="component" value="Chromosome"/>
</dbReference>
<dbReference type="SUPFAM" id="SSF56176">
    <property type="entry name" value="FAD-binding/transporter-associated domain-like"/>
    <property type="match status" value="1"/>
</dbReference>
<dbReference type="InterPro" id="IPR006058">
    <property type="entry name" value="2Fe2S_fd_BS"/>
</dbReference>
<keyword evidence="5" id="KW-0285">Flavoprotein</keyword>
<dbReference type="InterPro" id="IPR000674">
    <property type="entry name" value="Ald_Oxase/Xan_DH_a/b"/>
</dbReference>
<feature type="domain" description="FAD-binding PCMH-type" evidence="16">
    <location>
        <begin position="195"/>
        <end position="387"/>
    </location>
</feature>
<accession>H1Y461</accession>
<dbReference type="SMART" id="SM01008">
    <property type="entry name" value="Ald_Xan_dh_C"/>
    <property type="match status" value="1"/>
</dbReference>
<dbReference type="Gene3D" id="3.10.20.30">
    <property type="match status" value="1"/>
</dbReference>
<proteinExistence type="inferred from homology"/>
<dbReference type="SMART" id="SM01092">
    <property type="entry name" value="CO_deh_flav_C"/>
    <property type="match status" value="1"/>
</dbReference>
<evidence type="ECO:0000256" key="12">
    <source>
        <dbReference type="ARBA" id="ARBA00023027"/>
    </source>
</evidence>
<evidence type="ECO:0000256" key="2">
    <source>
        <dbReference type="ARBA" id="ARBA00001974"/>
    </source>
</evidence>
<evidence type="ECO:0000256" key="6">
    <source>
        <dbReference type="ARBA" id="ARBA00022714"/>
    </source>
</evidence>
<dbReference type="PROSITE" id="PS51085">
    <property type="entry name" value="2FE2S_FER_2"/>
    <property type="match status" value="1"/>
</dbReference>
<dbReference type="eggNOG" id="COG4630">
    <property type="taxonomic scope" value="Bacteria"/>
</dbReference>
<protein>
    <submittedName>
        <fullName evidence="17">Aldehyde oxidase and xanthine dehydrogenase molybdopterin binding</fullName>
    </submittedName>
</protein>
<sequence>MSKSNVVFVLNGERVEVTNVHPKDLLIDYLRSPEINLTGTKLSCGEGGCGACTVLWSHYDFEFDRIIDVPVNSCLRPLCSLDGTAVSTIEYLSPIPACASIETNMVKKCGSQCGYCSPGFVTTMFGLLRKDPSPDSQAVEDQFAGNICRCTGYISILNAMHETAEAADPVKGTGIGTAELNLNKDHFHAPVRLEISKDQDKWFRPLSVKEVFQLLKVNQPVLGKVKIVQGNTSIGIYKSDVEDPKVFIDVSALPEWKKITLKHDGLHLSGGVTINELLEYLNRLLENSLPNYNGFSALAKHIKGIAGVQVRSAASVAGSLMMVKNHEGSTKPFPGDLFTVFLMLGAKIEYITSDLKKQSVLVNEFPLLTELSDGFLITGILIPYSDPAEIVYTYRVARRTQNSHPIVNAAFRCKVKEDKTIKSLKIVYGGIATVAKEFEKVEGAVLSDSSLVWDKDMLAKVLPALEDEADEYMADIDDIGISTLYKRKLVTNLFYKFFVFVTEQLKMDPPCENLSALDKARPIAAGSHQPFPSAFFQGVVVQPTSAFASFLQPASMKIANAPILDHLTLSGVPSAQVINIQAKTTPIGKDSPFKIDSKPQLNGQAKYTHDLSVSADTLSSFYVYSTNRNAEFIYKDGLNVLKTLLKNEFPDVHYITKDDIPHPDPDNDQFDPNYPGYYDPIFADGVVTCFGQPIGIVVSADLRTAKAAAEFIQTQIEYGKEPIKTIASMQSARDNNSQLIQKPGKFDQGMATIFRHVVTDSPSAKEEILDWLNAPKSLSEGVFVNGRQQTGAQYHFYMEPQGALAIPREDGQLEVYASTQNQASCQKRISLALNKPLHDVKVGTTRLGGGFGGKELRQVYVAVAASVAANKLNKPVRLLLNRNVDMRMQGLRHPFDGTYSVVAHDDGKITRMRVDYEADGGISFDCSYPVMDLALLCAENAYFIPVFKTTGKVYRTNFQSRTAFRSFGLVQSMLITETAVEHMAFILKIRPEVVREKNFYEDGLVDRLPQVTPYGSKLVYNRINQVWNNFKKTINFDDRVKLVDTFNQKNKWKKRGISMVPLKYGISYTYRPMNQGSAYIMVYNLDGSALLHHGGVEMGQGINTKMAQIAAIELGIDIEMIRIGGTNTSIIPNVSSTGASTGSDLNGGAVKKACRILKQNMLDFIKDSDSDFGKSSNRKYPDVTDDQILFMRKINSENWSANWKKLVGIMNTARQDLSAQYSFGSPNLGKVKSTPDGNNQIDNPDSQVFYYYNNCVAASEVEVDVLTGKFEIIQSDIVFDAGNSLNDYIDLGQIEGGFIQGVGCLTTEEMLYAEDGRIISDGTWEYKPPCSKTIPQQFNVYLLKYYGTDNRMDPLQDTYGINSSKSTGEPPLVLANTVFFAIRHAIAEARKDQRITDWFELSAPATVEKIQNACGYNAENILK</sequence>
<evidence type="ECO:0000256" key="5">
    <source>
        <dbReference type="ARBA" id="ARBA00022630"/>
    </source>
</evidence>
<comment type="cofactor">
    <cofactor evidence="14">
        <name>Mo-molybdopterin cytosine dinucleotide</name>
        <dbReference type="ChEBI" id="CHEBI:71308"/>
    </cofactor>
</comment>
<keyword evidence="18" id="KW-1185">Reference proteome</keyword>
<dbReference type="HOGENOM" id="CLU_001681_1_2_10"/>
<dbReference type="InterPro" id="IPR016169">
    <property type="entry name" value="FAD-bd_PCMH_sub2"/>
</dbReference>
<dbReference type="Pfam" id="PF00111">
    <property type="entry name" value="Fer2"/>
    <property type="match status" value="1"/>
</dbReference>
<dbReference type="InterPro" id="IPR046867">
    <property type="entry name" value="AldOxase/xan_DH_MoCoBD2"/>
</dbReference>
<dbReference type="InterPro" id="IPR008274">
    <property type="entry name" value="AldOxase/xan_DH_MoCoBD1"/>
</dbReference>
<comment type="similarity">
    <text evidence="3">Belongs to the xanthine dehydrogenase family.</text>
</comment>
<dbReference type="InterPro" id="IPR036318">
    <property type="entry name" value="FAD-bd_PCMH-like_sf"/>
</dbReference>
<reference evidence="17" key="1">
    <citation type="submission" date="2011-09" db="EMBL/GenBank/DDBJ databases">
        <title>The permanent draft genome of Mucilaginibacter paludis DSM 18603.</title>
        <authorList>
            <consortium name="US DOE Joint Genome Institute (JGI-PGF)"/>
            <person name="Lucas S."/>
            <person name="Han J."/>
            <person name="Lapidus A."/>
            <person name="Bruce D."/>
            <person name="Goodwin L."/>
            <person name="Pitluck S."/>
            <person name="Peters L."/>
            <person name="Kyrpides N."/>
            <person name="Mavromatis K."/>
            <person name="Ivanova N."/>
            <person name="Mikhailova N."/>
            <person name="Held B."/>
            <person name="Detter J.C."/>
            <person name="Tapia R."/>
            <person name="Han C."/>
            <person name="Land M."/>
            <person name="Hauser L."/>
            <person name="Markowitz V."/>
            <person name="Cheng J.-F."/>
            <person name="Hugenholtz P."/>
            <person name="Woyke T."/>
            <person name="Wu D."/>
            <person name="Tindall B."/>
            <person name="Brambilla E."/>
            <person name="Klenk H.-P."/>
            <person name="Eisen J.A."/>
        </authorList>
    </citation>
    <scope>NUCLEOTIDE SEQUENCE [LARGE SCALE GENOMIC DNA]</scope>
    <source>
        <strain evidence="17">DSM 18603</strain>
    </source>
</reference>
<dbReference type="Gene3D" id="3.30.365.10">
    <property type="entry name" value="Aldehyde oxidase/xanthine dehydrogenase, molybdopterin binding domain"/>
    <property type="match status" value="4"/>
</dbReference>
<evidence type="ECO:0000256" key="13">
    <source>
        <dbReference type="ARBA" id="ARBA00034078"/>
    </source>
</evidence>
<keyword evidence="8" id="KW-0274">FAD</keyword>
<dbReference type="Gene3D" id="3.30.390.50">
    <property type="entry name" value="CO dehydrogenase flavoprotein, C-terminal domain"/>
    <property type="match status" value="1"/>
</dbReference>
<dbReference type="SUPFAM" id="SSF54292">
    <property type="entry name" value="2Fe-2S ferredoxin-like"/>
    <property type="match status" value="1"/>
</dbReference>
<dbReference type="GO" id="GO:0005506">
    <property type="term" value="F:iron ion binding"/>
    <property type="evidence" value="ECO:0007669"/>
    <property type="project" value="InterPro"/>
</dbReference>
<evidence type="ECO:0000256" key="8">
    <source>
        <dbReference type="ARBA" id="ARBA00022827"/>
    </source>
</evidence>